<feature type="domain" description="Protein kinase" evidence="2">
    <location>
        <begin position="17"/>
        <end position="112"/>
    </location>
</feature>
<organism evidence="3 4">
    <name type="scientific">Blyttiomyces helicus</name>
    <dbReference type="NCBI Taxonomy" id="388810"/>
    <lineage>
        <taxon>Eukaryota</taxon>
        <taxon>Fungi</taxon>
        <taxon>Fungi incertae sedis</taxon>
        <taxon>Chytridiomycota</taxon>
        <taxon>Chytridiomycota incertae sedis</taxon>
        <taxon>Chytridiomycetes</taxon>
        <taxon>Chytridiomycetes incertae sedis</taxon>
        <taxon>Blyttiomyces</taxon>
    </lineage>
</organism>
<proteinExistence type="predicted"/>
<reference evidence="4" key="1">
    <citation type="journal article" date="2018" name="Nat. Microbiol.">
        <title>Leveraging single-cell genomics to expand the fungal tree of life.</title>
        <authorList>
            <person name="Ahrendt S.R."/>
            <person name="Quandt C.A."/>
            <person name="Ciobanu D."/>
            <person name="Clum A."/>
            <person name="Salamov A."/>
            <person name="Andreopoulos B."/>
            <person name="Cheng J.F."/>
            <person name="Woyke T."/>
            <person name="Pelin A."/>
            <person name="Henrissat B."/>
            <person name="Reynolds N.K."/>
            <person name="Benny G.L."/>
            <person name="Smith M.E."/>
            <person name="James T.Y."/>
            <person name="Grigoriev I.V."/>
        </authorList>
    </citation>
    <scope>NUCLEOTIDE SEQUENCE [LARGE SCALE GENOMIC DNA]</scope>
</reference>
<keyword evidence="1" id="KW-0067">ATP-binding</keyword>
<evidence type="ECO:0000259" key="2">
    <source>
        <dbReference type="PROSITE" id="PS50011"/>
    </source>
</evidence>
<dbReference type="InterPro" id="IPR011009">
    <property type="entry name" value="Kinase-like_dom_sf"/>
</dbReference>
<dbReference type="InterPro" id="IPR000719">
    <property type="entry name" value="Prot_kinase_dom"/>
</dbReference>
<dbReference type="InterPro" id="IPR045269">
    <property type="entry name" value="Atg1-like"/>
</dbReference>
<dbReference type="Gene3D" id="3.30.200.20">
    <property type="entry name" value="Phosphorylase Kinase, domain 1"/>
    <property type="match status" value="1"/>
</dbReference>
<evidence type="ECO:0000313" key="3">
    <source>
        <dbReference type="EMBL" id="RKO87812.1"/>
    </source>
</evidence>
<dbReference type="GO" id="GO:0005737">
    <property type="term" value="C:cytoplasm"/>
    <property type="evidence" value="ECO:0007669"/>
    <property type="project" value="TreeGrafter"/>
</dbReference>
<dbReference type="Proteomes" id="UP000269721">
    <property type="component" value="Unassembled WGS sequence"/>
</dbReference>
<sequence length="112" mass="12547">MDHDPSLRLGRLVDDRLRLTSILGSGSFAVVFLAIDIKDPAQPRYAVKSLCKAGLSPPQIAIQRREANVMRKLTGHPNIVRLVRTIETPQYLYLVMEYCEMDLYDVSGLTGS</sequence>
<keyword evidence="1" id="KW-0547">Nucleotide-binding</keyword>
<evidence type="ECO:0000313" key="4">
    <source>
        <dbReference type="Proteomes" id="UP000269721"/>
    </source>
</evidence>
<keyword evidence="3" id="KW-0808">Transferase</keyword>
<dbReference type="SUPFAM" id="SSF56112">
    <property type="entry name" value="Protein kinase-like (PK-like)"/>
    <property type="match status" value="1"/>
</dbReference>
<keyword evidence="4" id="KW-1185">Reference proteome</keyword>
<dbReference type="EMBL" id="KZ997146">
    <property type="protein sequence ID" value="RKO87812.1"/>
    <property type="molecule type" value="Genomic_DNA"/>
</dbReference>
<dbReference type="PROSITE" id="PS50011">
    <property type="entry name" value="PROTEIN_KINASE_DOM"/>
    <property type="match status" value="1"/>
</dbReference>
<dbReference type="GO" id="GO:0010506">
    <property type="term" value="P:regulation of autophagy"/>
    <property type="evidence" value="ECO:0007669"/>
    <property type="project" value="InterPro"/>
</dbReference>
<keyword evidence="3" id="KW-0418">Kinase</keyword>
<feature type="binding site" evidence="1">
    <location>
        <position position="48"/>
    </location>
    <ligand>
        <name>ATP</name>
        <dbReference type="ChEBI" id="CHEBI:30616"/>
    </ligand>
</feature>
<dbReference type="Pfam" id="PF00069">
    <property type="entry name" value="Pkinase"/>
    <property type="match status" value="1"/>
</dbReference>
<dbReference type="InterPro" id="IPR017441">
    <property type="entry name" value="Protein_kinase_ATP_BS"/>
</dbReference>
<protein>
    <submittedName>
        <fullName evidence="3">Kinase-like domain-containing protein</fullName>
    </submittedName>
</protein>
<dbReference type="GO" id="GO:0005524">
    <property type="term" value="F:ATP binding"/>
    <property type="evidence" value="ECO:0007669"/>
    <property type="project" value="UniProtKB-UniRule"/>
</dbReference>
<accession>A0A4P9W6Z4</accession>
<evidence type="ECO:0000256" key="1">
    <source>
        <dbReference type="PROSITE-ProRule" id="PRU10141"/>
    </source>
</evidence>
<dbReference type="GO" id="GO:0004674">
    <property type="term" value="F:protein serine/threonine kinase activity"/>
    <property type="evidence" value="ECO:0007669"/>
    <property type="project" value="InterPro"/>
</dbReference>
<dbReference type="PROSITE" id="PS00107">
    <property type="entry name" value="PROTEIN_KINASE_ATP"/>
    <property type="match status" value="1"/>
</dbReference>
<name>A0A4P9W6Z4_9FUNG</name>
<dbReference type="OrthoDB" id="541276at2759"/>
<dbReference type="PANTHER" id="PTHR24348">
    <property type="entry name" value="SERINE/THREONINE-PROTEIN KINASE UNC-51-RELATED"/>
    <property type="match status" value="1"/>
</dbReference>
<gene>
    <name evidence="3" type="ORF">BDK51DRAFT_50317</name>
</gene>
<dbReference type="AlphaFoldDB" id="A0A4P9W6Z4"/>